<dbReference type="SMART" id="SM00912">
    <property type="entry name" value="Haemagg_act"/>
    <property type="match status" value="1"/>
</dbReference>
<feature type="chain" id="PRO_5042075325" evidence="2">
    <location>
        <begin position="19"/>
        <end position="1555"/>
    </location>
</feature>
<dbReference type="NCBIfam" id="TIGR01901">
    <property type="entry name" value="adhes_NPXG"/>
    <property type="match status" value="1"/>
</dbReference>
<dbReference type="KEGG" id="ccam:M5D45_27390"/>
<dbReference type="Pfam" id="PF05860">
    <property type="entry name" value="TPS"/>
    <property type="match status" value="1"/>
</dbReference>
<dbReference type="RefSeq" id="WP_250025579.1">
    <property type="nucleotide sequence ID" value="NZ_CP097331.1"/>
</dbReference>
<name>A0AAE9I9X8_9BURK</name>
<dbReference type="EMBL" id="CP097331">
    <property type="protein sequence ID" value="URF06801.1"/>
    <property type="molecule type" value="Genomic_DNA"/>
</dbReference>
<reference evidence="4" key="2">
    <citation type="submission" date="2022-05" db="EMBL/GenBank/DDBJ databases">
        <authorList>
            <person name="Kunte H.-J."/>
        </authorList>
    </citation>
    <scope>NUCLEOTIDE SEQUENCE</scope>
    <source>
        <strain evidence="4">G5</strain>
    </source>
</reference>
<organism evidence="4 5">
    <name type="scientific">Cupriavidus campinensis</name>
    <dbReference type="NCBI Taxonomy" id="151783"/>
    <lineage>
        <taxon>Bacteria</taxon>
        <taxon>Pseudomonadati</taxon>
        <taxon>Pseudomonadota</taxon>
        <taxon>Betaproteobacteria</taxon>
        <taxon>Burkholderiales</taxon>
        <taxon>Burkholderiaceae</taxon>
        <taxon>Cupriavidus</taxon>
    </lineage>
</organism>
<feature type="compositionally biased region" description="Polar residues" evidence="1">
    <location>
        <begin position="1449"/>
        <end position="1458"/>
    </location>
</feature>
<gene>
    <name evidence="4" type="ORF">M5D45_27390</name>
</gene>
<dbReference type="Gene3D" id="2.160.20.10">
    <property type="entry name" value="Single-stranded right-handed beta-helix, Pectin lyase-like"/>
    <property type="match status" value="1"/>
</dbReference>
<accession>A0AAE9I9X8</accession>
<dbReference type="InterPro" id="IPR012334">
    <property type="entry name" value="Pectin_lyas_fold"/>
</dbReference>
<dbReference type="InterPro" id="IPR010069">
    <property type="entry name" value="CdiA_FHA1_rpt"/>
</dbReference>
<evidence type="ECO:0000313" key="5">
    <source>
        <dbReference type="Proteomes" id="UP001056132"/>
    </source>
</evidence>
<dbReference type="SUPFAM" id="SSF51126">
    <property type="entry name" value="Pectin lyase-like"/>
    <property type="match status" value="1"/>
</dbReference>
<dbReference type="InterPro" id="IPR011050">
    <property type="entry name" value="Pectin_lyase_fold/virulence"/>
</dbReference>
<evidence type="ECO:0000256" key="2">
    <source>
        <dbReference type="SAM" id="SignalP"/>
    </source>
</evidence>
<evidence type="ECO:0000313" key="4">
    <source>
        <dbReference type="EMBL" id="URF06801.1"/>
    </source>
</evidence>
<sequence length="1555" mass="154216">MLQLAGWMAMGLPMVAGAQIVADPNAGANRPGVIQTANGLPQVNITRPSGAGVSVNHYNQFDVNKAGAILNNSPGIVATQQAGYINGNPNLQPGGSARIIVNQVTSTLPSQLRGYLEVAGPRAEVIVANPNGILVDGAGFINTSRATLTTGIPVYGGSGSLDAFRVTGGQIVVEGGGLHATGVDQVDLIARAVKANAALYANNLNVVAGAAQVDRATLSATAIAGSGPAPSVGIDVSELGGMYANKILLASTEAGVGVSTRGVVAAQAGDLTLTAQGRLQLAGQTSTAGSMTVNARDGVDNTGTTYAGQRLALGTLGGLTNSGTLAAGNGLSANAASIASSGTLASGIGADGTVSQAGTLALNASGAVQASGKVLAGADATVQGASVNLAGSETSAIGTVQVTASQGGIDLNGATLSAGGALGAQASGALDASGATVRTGGNANVTAASVSNRNAQLIADGAIDIRSAGAVDNAAGVMQAGGGLTMDVASLGNQAGRVVSLNGDGLTIAARGAIENTTGNTASGAQGGVIGGNGSVRIDADALANHGQINAAGDATAHLGKLDNDAGTVLAGGAANVSVSGAVSNRNGTFSSASLDLNGSTIDNRGGRIEADDLALRATGNLNNAGGTIAQYGTSDTTIVAGGKLDNTGGAVVINGSSAILDAGTLANVGGKIAHAGTGRMAVLGEKGAADNTDGSIQSNGTLEARLLALDNTRGVVSAQGDVSLVAANGITNRQGSVYADKSLAVGTLRHIDNASGSLQAGGGLTLSATGVLSNNGGTISANGTDSTASVTAAGVDNTGGRLTNAGTGATSVSTAGALSNAGGTLGGNGNTTLAARDLINTGGGNVAGGGSLTLSVSNSVDNRGGRIYGGQALTMQQAGASIDNSGGTLLGGKDVTLNVNAMSNLGGTVRANQGIAVSGMVAGSGEMTAGGDLSLNVNGDYVNDAANRLAANGDLRVTATGAVTNTGRLAAREDLTVQGSNVVNAAGATMTGATTNVSASGTISNAGRIDGDTVTTTSAALGNMGTIIGNAITVQASDVSNAGAAAIIAGASDVKLYASNAVSNTDGATIYSMGNLQIARDGTRDGGGMLANQMNALVNSSATIEADGDIDIAARSVMNKRTSIVTEAGTPVETARQTLTAWMAGLKRGTETFYYQSGTFSNWRWMGGSADISADMMNALRAPVTVEVPKSDVANLNTDAKTLSFTKPVMEITSTEEAQSQNPCLPGDPCDFVPTRSVTKNATQYYQSIEDTGSSYRITFWPDWDPATQINPGDLRVRYDLGSDVHDYSEIARTTVKMTATDRLISATDAGKIQARGAIRINADGGAILNQSSTMAAGGDLSRRATGGTIDDIGTVLQQTVTTTSTSTFYWHEKSGVDSDQQTVVSAPELQVPTTVAALPSVVTSNQAVQTSARDVSVGAVNAVGVDVSSSGVAGGGGSRAHIDGATGKTSRPQTLGTAGGGIPNLRLPTNGLYTYRSAPGDTYLVATDSRFTQYTNFISSDYMLGALGLDPQRTQKRLGDGFYEEKLVRDQVTALTGRPSSPATQTRWRSTRR</sequence>
<keyword evidence="2" id="KW-0732">Signal</keyword>
<reference evidence="4" key="1">
    <citation type="journal article" date="2022" name="Microbiol. Resour. Announc.">
        <title>Genome Sequence of Cupriavidus campinensis Strain G5, a Member of a Bacterial Consortium Capable of Polyethylene Degradation.</title>
        <authorList>
            <person name="Schneider B."/>
            <person name="Pfeiffer F."/>
            <person name="Dyall-Smith M."/>
            <person name="Kunte H.J."/>
        </authorList>
    </citation>
    <scope>NUCLEOTIDE SEQUENCE</scope>
    <source>
        <strain evidence="4">G5</strain>
    </source>
</reference>
<evidence type="ECO:0000259" key="3">
    <source>
        <dbReference type="SMART" id="SM00912"/>
    </source>
</evidence>
<protein>
    <submittedName>
        <fullName evidence="4">Filamentous hemagglutinin N-terminal domain-containing protein</fullName>
    </submittedName>
</protein>
<dbReference type="Proteomes" id="UP001056132">
    <property type="component" value="Chromosome 2"/>
</dbReference>
<feature type="domain" description="Filamentous haemagglutinin FhaB/tRNA nuclease CdiA-like TPS" evidence="3">
    <location>
        <begin position="37"/>
        <end position="158"/>
    </location>
</feature>
<feature type="region of interest" description="Disordered" evidence="1">
    <location>
        <begin position="1435"/>
        <end position="1464"/>
    </location>
</feature>
<dbReference type="InterPro" id="IPR008619">
    <property type="entry name" value="Filamentous_hemagglutn_rpt"/>
</dbReference>
<feature type="signal peptide" evidence="2">
    <location>
        <begin position="1"/>
        <end position="18"/>
    </location>
</feature>
<dbReference type="InterPro" id="IPR008638">
    <property type="entry name" value="FhaB/CdiA-like_TPS"/>
</dbReference>
<proteinExistence type="predicted"/>
<dbReference type="NCBIfam" id="TIGR01731">
    <property type="entry name" value="fil_hemag_20aa"/>
    <property type="match status" value="11"/>
</dbReference>
<dbReference type="Pfam" id="PF05594">
    <property type="entry name" value="Fil_haemagg"/>
    <property type="match status" value="9"/>
</dbReference>
<evidence type="ECO:0000256" key="1">
    <source>
        <dbReference type="SAM" id="MobiDB-lite"/>
    </source>
</evidence>